<feature type="transmembrane region" description="Helical" evidence="13">
    <location>
        <begin position="90"/>
        <end position="107"/>
    </location>
</feature>
<keyword evidence="16" id="KW-1185">Reference proteome</keyword>
<dbReference type="GO" id="GO:0006824">
    <property type="term" value="P:cobalt ion transport"/>
    <property type="evidence" value="ECO:0007669"/>
    <property type="project" value="UniProtKB-KW"/>
</dbReference>
<dbReference type="GO" id="GO:0010045">
    <property type="term" value="P:response to nickel cation"/>
    <property type="evidence" value="ECO:0007669"/>
    <property type="project" value="TreeGrafter"/>
</dbReference>
<comment type="function">
    <text evidence="1">Efflux system for nickel and cobalt.</text>
</comment>
<dbReference type="GO" id="GO:0005886">
    <property type="term" value="C:plasma membrane"/>
    <property type="evidence" value="ECO:0007669"/>
    <property type="project" value="UniProtKB-SubCell"/>
</dbReference>
<feature type="transmembrane region" description="Helical" evidence="13">
    <location>
        <begin position="202"/>
        <end position="232"/>
    </location>
</feature>
<evidence type="ECO:0000256" key="5">
    <source>
        <dbReference type="ARBA" id="ARBA00022475"/>
    </source>
</evidence>
<comment type="caution">
    <text evidence="15">The sequence shown here is derived from an EMBL/GenBank/DDBJ whole genome shotgun (WGS) entry which is preliminary data.</text>
</comment>
<dbReference type="EMBL" id="WIVE01000009">
    <property type="protein sequence ID" value="MQX35845.1"/>
    <property type="molecule type" value="Genomic_DNA"/>
</dbReference>
<dbReference type="GO" id="GO:0046583">
    <property type="term" value="F:monoatomic cation efflux transmembrane transporter activity"/>
    <property type="evidence" value="ECO:0007669"/>
    <property type="project" value="TreeGrafter"/>
</dbReference>
<dbReference type="NCBIfam" id="NF007454">
    <property type="entry name" value="PRK10019.1"/>
    <property type="match status" value="1"/>
</dbReference>
<keyword evidence="11 13" id="KW-0472">Membrane</keyword>
<proteinExistence type="inferred from homology"/>
<dbReference type="OrthoDB" id="271709at2"/>
<evidence type="ECO:0000256" key="7">
    <source>
        <dbReference type="ARBA" id="ARBA00022692"/>
    </source>
</evidence>
<dbReference type="Proteomes" id="UP000434582">
    <property type="component" value="Unassembled WGS sequence"/>
</dbReference>
<evidence type="ECO:0000313" key="15">
    <source>
        <dbReference type="EMBL" id="MQX35845.1"/>
    </source>
</evidence>
<dbReference type="PANTHER" id="PTHR40659">
    <property type="entry name" value="NICKEL/COBALT EFFLUX SYSTEM RCNA"/>
    <property type="match status" value="1"/>
</dbReference>
<dbReference type="RefSeq" id="WP_153341750.1">
    <property type="nucleotide sequence ID" value="NZ_WIVE01000009.1"/>
</dbReference>
<feature type="transmembrane region" description="Helical" evidence="13">
    <location>
        <begin position="244"/>
        <end position="268"/>
    </location>
</feature>
<comment type="similarity">
    <text evidence="13">Belongs to the NiCoT transporter (TC 2.A.52) family.</text>
</comment>
<evidence type="ECO:0000256" key="13">
    <source>
        <dbReference type="RuleBase" id="RU362101"/>
    </source>
</evidence>
<evidence type="ECO:0000256" key="9">
    <source>
        <dbReference type="ARBA" id="ARBA00023065"/>
    </source>
</evidence>
<keyword evidence="8 13" id="KW-1133">Transmembrane helix</keyword>
<dbReference type="AlphaFoldDB" id="A0A7X2D458"/>
<sequence>MDLAVAISEGTFQPAFLAGTALALGALHGLEPGHSKTMMAAFIVAVRGTVGQAVLLGLSAAVSHTLIVWILALLALRFGESMIGEDLEPWFMMASGAIILMIAAWMGHRARRSAAPAHHHDHDHDHTGAHHHDHHHPDPGEGIKDAHAEAHARAIETQFGGAAAAGGRATTGQVVLFGLTGGLIPCSAAITVLIVCLHLDRIWLGVGLVGAFSAGLAATLVAAGVVAAVGLRAVSRRTRRLDRWLAWAPSVSALLIGLIGLGMIVLGWSHVASGSGV</sequence>
<evidence type="ECO:0000256" key="12">
    <source>
        <dbReference type="ARBA" id="ARBA00023285"/>
    </source>
</evidence>
<evidence type="ECO:0000256" key="2">
    <source>
        <dbReference type="ARBA" id="ARBA00004651"/>
    </source>
</evidence>
<evidence type="ECO:0000256" key="14">
    <source>
        <dbReference type="SAM" id="MobiDB-lite"/>
    </source>
</evidence>
<comment type="subcellular location">
    <subcellularLocation>
        <location evidence="2 13">Cell membrane</location>
        <topology evidence="2 13">Multi-pass membrane protein</topology>
    </subcellularLocation>
</comment>
<feature type="transmembrane region" description="Helical" evidence="13">
    <location>
        <begin position="174"/>
        <end position="196"/>
    </location>
</feature>
<evidence type="ECO:0000256" key="1">
    <source>
        <dbReference type="ARBA" id="ARBA00002510"/>
    </source>
</evidence>
<name>A0A7X2D458_9PROT</name>
<keyword evidence="9" id="KW-0406">Ion transport</keyword>
<accession>A0A7X2D458</accession>
<keyword evidence="5" id="KW-1003">Cell membrane</keyword>
<evidence type="ECO:0000256" key="8">
    <source>
        <dbReference type="ARBA" id="ARBA00022989"/>
    </source>
</evidence>
<evidence type="ECO:0000313" key="16">
    <source>
        <dbReference type="Proteomes" id="UP000434582"/>
    </source>
</evidence>
<dbReference type="PANTHER" id="PTHR40659:SF1">
    <property type="entry name" value="NICKEL_COBALT EFFLUX SYSTEM RCNA"/>
    <property type="match status" value="1"/>
</dbReference>
<dbReference type="InterPro" id="IPR011541">
    <property type="entry name" value="Ni/Co_transpt_high_affinity"/>
</dbReference>
<evidence type="ECO:0000256" key="6">
    <source>
        <dbReference type="ARBA" id="ARBA00022596"/>
    </source>
</evidence>
<keyword evidence="10" id="KW-0921">Nickel transport</keyword>
<keyword evidence="6" id="KW-0533">Nickel</keyword>
<feature type="compositionally biased region" description="Basic and acidic residues" evidence="14">
    <location>
        <begin position="118"/>
        <end position="144"/>
    </location>
</feature>
<feature type="transmembrane region" description="Helical" evidence="13">
    <location>
        <begin position="12"/>
        <end position="30"/>
    </location>
</feature>
<evidence type="ECO:0000256" key="10">
    <source>
        <dbReference type="ARBA" id="ARBA00023112"/>
    </source>
</evidence>
<gene>
    <name evidence="15" type="primary">rcnA</name>
    <name evidence="15" type="ORF">GHC57_04855</name>
</gene>
<feature type="transmembrane region" description="Helical" evidence="13">
    <location>
        <begin position="50"/>
        <end position="78"/>
    </location>
</feature>
<keyword evidence="4 13" id="KW-0813">Transport</keyword>
<keyword evidence="12" id="KW-0170">Cobalt</keyword>
<dbReference type="GO" id="GO:0032025">
    <property type="term" value="P:response to cobalt ion"/>
    <property type="evidence" value="ECO:0007669"/>
    <property type="project" value="TreeGrafter"/>
</dbReference>
<feature type="region of interest" description="Disordered" evidence="14">
    <location>
        <begin position="113"/>
        <end position="144"/>
    </location>
</feature>
<evidence type="ECO:0000256" key="4">
    <source>
        <dbReference type="ARBA" id="ARBA00022448"/>
    </source>
</evidence>
<reference evidence="15 16" key="1">
    <citation type="submission" date="2019-10" db="EMBL/GenBank/DDBJ databases">
        <title>Draft whole-genome sequence of the purple nonsulfur photosynthetic bacterium Roseospira navarrensis DSM 15114.</title>
        <authorList>
            <person name="Kyndt J.A."/>
            <person name="Meyer T.E."/>
        </authorList>
    </citation>
    <scope>NUCLEOTIDE SEQUENCE [LARGE SCALE GENOMIC DNA]</scope>
    <source>
        <strain evidence="15 16">DSM 15114</strain>
    </source>
</reference>
<organism evidence="15 16">
    <name type="scientific">Roseospira navarrensis</name>
    <dbReference type="NCBI Taxonomy" id="140058"/>
    <lineage>
        <taxon>Bacteria</taxon>
        <taxon>Pseudomonadati</taxon>
        <taxon>Pseudomonadota</taxon>
        <taxon>Alphaproteobacteria</taxon>
        <taxon>Rhodospirillales</taxon>
        <taxon>Rhodospirillaceae</taxon>
        <taxon>Roseospira</taxon>
    </lineage>
</organism>
<protein>
    <recommendedName>
        <fullName evidence="13">Nickel/cobalt efflux system</fullName>
    </recommendedName>
</protein>
<dbReference type="GO" id="GO:0015099">
    <property type="term" value="F:nickel cation transmembrane transporter activity"/>
    <property type="evidence" value="ECO:0007669"/>
    <property type="project" value="UniProtKB-UniRule"/>
</dbReference>
<dbReference type="Pfam" id="PF03824">
    <property type="entry name" value="NicO"/>
    <property type="match status" value="1"/>
</dbReference>
<dbReference type="InterPro" id="IPR051224">
    <property type="entry name" value="NiCoT_RcnA"/>
</dbReference>
<evidence type="ECO:0000256" key="3">
    <source>
        <dbReference type="ARBA" id="ARBA00022426"/>
    </source>
</evidence>
<evidence type="ECO:0000256" key="11">
    <source>
        <dbReference type="ARBA" id="ARBA00023136"/>
    </source>
</evidence>
<keyword evidence="3" id="KW-0171">Cobalt transport</keyword>
<keyword evidence="7 13" id="KW-0812">Transmembrane</keyword>